<dbReference type="PANTHER" id="PTHR47814:SF1">
    <property type="entry name" value="PEPTIDYL-TRNA HYDROLASE ARFB"/>
    <property type="match status" value="1"/>
</dbReference>
<evidence type="ECO:0000313" key="3">
    <source>
        <dbReference type="EMBL" id="SLM17722.1"/>
    </source>
</evidence>
<dbReference type="NCBIfam" id="NF006718">
    <property type="entry name" value="PRK09256.1"/>
    <property type="match status" value="1"/>
</dbReference>
<evidence type="ECO:0000259" key="2">
    <source>
        <dbReference type="PROSITE" id="PS00745"/>
    </source>
</evidence>
<dbReference type="SUPFAM" id="SSF110916">
    <property type="entry name" value="Peptidyl-tRNA hydrolase domain-like"/>
    <property type="match status" value="1"/>
</dbReference>
<organism evidence="3">
    <name type="scientific">uncultured spirochete</name>
    <dbReference type="NCBI Taxonomy" id="156406"/>
    <lineage>
        <taxon>Bacteria</taxon>
        <taxon>Pseudomonadati</taxon>
        <taxon>Spirochaetota</taxon>
        <taxon>Spirochaetia</taxon>
        <taxon>Spirochaetales</taxon>
        <taxon>environmental samples</taxon>
    </lineage>
</organism>
<protein>
    <submittedName>
        <fullName evidence="3">Class I peptide chain release factor</fullName>
    </submittedName>
</protein>
<dbReference type="Pfam" id="PF00472">
    <property type="entry name" value="RF-1"/>
    <property type="match status" value="1"/>
</dbReference>
<dbReference type="GO" id="GO:0043022">
    <property type="term" value="F:ribosome binding"/>
    <property type="evidence" value="ECO:0007669"/>
    <property type="project" value="TreeGrafter"/>
</dbReference>
<dbReference type="PANTHER" id="PTHR47814">
    <property type="entry name" value="PEPTIDYL-TRNA HYDROLASE ARFB"/>
    <property type="match status" value="1"/>
</dbReference>
<feature type="region of interest" description="Disordered" evidence="1">
    <location>
        <begin position="99"/>
        <end position="139"/>
    </location>
</feature>
<dbReference type="GO" id="GO:0004045">
    <property type="term" value="F:peptidyl-tRNA hydrolase activity"/>
    <property type="evidence" value="ECO:0007669"/>
    <property type="project" value="TreeGrafter"/>
</dbReference>
<dbReference type="GO" id="GO:0072344">
    <property type="term" value="P:rescue of stalled ribosome"/>
    <property type="evidence" value="ECO:0007669"/>
    <property type="project" value="TreeGrafter"/>
</dbReference>
<sequence length="139" mass="15396">MDNELLRASVTANAETDFSRSSGPGGQNVNKVNTKVTTRIRIAAIEGLSPSELELMRTRLANRITTEGELVVQVQEERSQSMNREKAIEKLISLVARAAKRAPPRIPTKPTKASKERKLAHKKIRSSIKKNRQSPPVEG</sequence>
<name>A0A3P3XN60_9SPIR</name>
<dbReference type="GO" id="GO:0003747">
    <property type="term" value="F:translation release factor activity"/>
    <property type="evidence" value="ECO:0007669"/>
    <property type="project" value="InterPro"/>
</dbReference>
<feature type="compositionally biased region" description="Basic residues" evidence="1">
    <location>
        <begin position="118"/>
        <end position="132"/>
    </location>
</feature>
<reference evidence="3" key="1">
    <citation type="submission" date="2017-02" db="EMBL/GenBank/DDBJ databases">
        <authorList>
            <person name="Regsiter A."/>
            <person name="William W."/>
        </authorList>
    </citation>
    <scope>NUCLEOTIDE SEQUENCE</scope>
    <source>
        <strain evidence="3">BdmA 4</strain>
    </source>
</reference>
<proteinExistence type="predicted"/>
<feature type="region of interest" description="Disordered" evidence="1">
    <location>
        <begin position="1"/>
        <end position="32"/>
    </location>
</feature>
<feature type="compositionally biased region" description="Polar residues" evidence="1">
    <location>
        <begin position="10"/>
        <end position="32"/>
    </location>
</feature>
<accession>A0A3P3XN60</accession>
<dbReference type="Gene3D" id="3.30.160.20">
    <property type="match status" value="1"/>
</dbReference>
<dbReference type="InterPro" id="IPR000352">
    <property type="entry name" value="Pep_chain_release_fac_I"/>
</dbReference>
<dbReference type="EMBL" id="FWDO01000004">
    <property type="protein sequence ID" value="SLM17722.1"/>
    <property type="molecule type" value="Genomic_DNA"/>
</dbReference>
<dbReference type="AlphaFoldDB" id="A0A3P3XN60"/>
<feature type="domain" description="Prokaryotic-type class I peptide chain release factors" evidence="2">
    <location>
        <begin position="20"/>
        <end position="36"/>
    </location>
</feature>
<dbReference type="PROSITE" id="PS00745">
    <property type="entry name" value="RF_PROK_I"/>
    <property type="match status" value="1"/>
</dbReference>
<gene>
    <name evidence="3" type="ORF">SPIRO4BDMA_40291</name>
</gene>
<evidence type="ECO:0000256" key="1">
    <source>
        <dbReference type="SAM" id="MobiDB-lite"/>
    </source>
</evidence>